<keyword evidence="2" id="KW-0647">Proteasome</keyword>
<dbReference type="PANTHER" id="PTHR10540:SF7">
    <property type="entry name" value="26S PROTEASOME NON-ATPASE REGULATORY SUBUNIT 7"/>
    <property type="match status" value="1"/>
</dbReference>
<dbReference type="InterPro" id="IPR000555">
    <property type="entry name" value="JAMM/MPN+_dom"/>
</dbReference>
<dbReference type="GO" id="GO:0000502">
    <property type="term" value="C:proteasome complex"/>
    <property type="evidence" value="ECO:0007669"/>
    <property type="project" value="UniProtKB-KW"/>
</dbReference>
<accession>A0A830B537</accession>
<keyword evidence="3" id="KW-1185">Reference proteome</keyword>
<dbReference type="OrthoDB" id="10256771at2759"/>
<organism evidence="2 3">
    <name type="scientific">Phtheirospermum japonicum</name>
    <dbReference type="NCBI Taxonomy" id="374723"/>
    <lineage>
        <taxon>Eukaryota</taxon>
        <taxon>Viridiplantae</taxon>
        <taxon>Streptophyta</taxon>
        <taxon>Embryophyta</taxon>
        <taxon>Tracheophyta</taxon>
        <taxon>Spermatophyta</taxon>
        <taxon>Magnoliopsida</taxon>
        <taxon>eudicotyledons</taxon>
        <taxon>Gunneridae</taxon>
        <taxon>Pentapetalae</taxon>
        <taxon>asterids</taxon>
        <taxon>lamiids</taxon>
        <taxon>Lamiales</taxon>
        <taxon>Orobanchaceae</taxon>
        <taxon>Orobanchaceae incertae sedis</taxon>
        <taxon>Phtheirospermum</taxon>
    </lineage>
</organism>
<dbReference type="GO" id="GO:0043161">
    <property type="term" value="P:proteasome-mediated ubiquitin-dependent protein catabolic process"/>
    <property type="evidence" value="ECO:0007669"/>
    <property type="project" value="TreeGrafter"/>
</dbReference>
<dbReference type="Proteomes" id="UP000653305">
    <property type="component" value="Unassembled WGS sequence"/>
</dbReference>
<gene>
    <name evidence="2" type="ORF">PHJA_000363000</name>
</gene>
<feature type="domain" description="JAB1/MPN/MOV34 metalloenzyme" evidence="1">
    <location>
        <begin position="44"/>
        <end position="75"/>
    </location>
</feature>
<protein>
    <submittedName>
        <fullName evidence="2">26S proteasome non-ATPase regulatory subunit 7 homolog a</fullName>
    </submittedName>
</protein>
<dbReference type="GO" id="GO:0008237">
    <property type="term" value="F:metallopeptidase activity"/>
    <property type="evidence" value="ECO:0007669"/>
    <property type="project" value="InterPro"/>
</dbReference>
<dbReference type="Gene3D" id="3.40.140.10">
    <property type="entry name" value="Cytidine Deaminase, domain 2"/>
    <property type="match status" value="1"/>
</dbReference>
<evidence type="ECO:0000259" key="1">
    <source>
        <dbReference type="Pfam" id="PF01398"/>
    </source>
</evidence>
<evidence type="ECO:0000313" key="2">
    <source>
        <dbReference type="EMBL" id="GFP82197.1"/>
    </source>
</evidence>
<proteinExistence type="predicted"/>
<dbReference type="EMBL" id="BMAC01000039">
    <property type="protein sequence ID" value="GFP82197.1"/>
    <property type="molecule type" value="Genomic_DNA"/>
</dbReference>
<sequence>MDVIKSQQISSRPIEKVVVHPLCLLKKMIGTQAFGFSIITTMNQSKEHVVGWYSTGPKLKENDLNVHELFNGYVPTPLLVIIDVQPKELGI</sequence>
<dbReference type="PANTHER" id="PTHR10540">
    <property type="entry name" value="EUKARYOTIC TRANSLATION INITIATION FACTOR 3 SUBUNIT F-RELATED"/>
    <property type="match status" value="1"/>
</dbReference>
<evidence type="ECO:0000313" key="3">
    <source>
        <dbReference type="Proteomes" id="UP000653305"/>
    </source>
</evidence>
<dbReference type="Pfam" id="PF01398">
    <property type="entry name" value="JAB"/>
    <property type="match status" value="1"/>
</dbReference>
<reference evidence="2" key="1">
    <citation type="submission" date="2020-07" db="EMBL/GenBank/DDBJ databases">
        <title>Ethylene signaling mediates host invasion by parasitic plants.</title>
        <authorList>
            <person name="Yoshida S."/>
        </authorList>
    </citation>
    <scope>NUCLEOTIDE SEQUENCE</scope>
    <source>
        <strain evidence="2">Okayama</strain>
    </source>
</reference>
<comment type="caution">
    <text evidence="2">The sequence shown here is derived from an EMBL/GenBank/DDBJ whole genome shotgun (WGS) entry which is preliminary data.</text>
</comment>
<dbReference type="AlphaFoldDB" id="A0A830B537"/>
<feature type="non-terminal residue" evidence="2">
    <location>
        <position position="91"/>
    </location>
</feature>
<name>A0A830B537_9LAMI</name>